<proteinExistence type="predicted"/>
<protein>
    <submittedName>
        <fullName evidence="2">VOC family protein</fullName>
    </submittedName>
</protein>
<dbReference type="Pfam" id="PF00903">
    <property type="entry name" value="Glyoxalase"/>
    <property type="match status" value="1"/>
</dbReference>
<evidence type="ECO:0000313" key="3">
    <source>
        <dbReference type="Proteomes" id="UP001172082"/>
    </source>
</evidence>
<dbReference type="RefSeq" id="WP_346755288.1">
    <property type="nucleotide sequence ID" value="NZ_JAUJEA010000016.1"/>
</dbReference>
<evidence type="ECO:0000313" key="2">
    <source>
        <dbReference type="EMBL" id="MDN5205266.1"/>
    </source>
</evidence>
<reference evidence="2" key="1">
    <citation type="submission" date="2023-06" db="EMBL/GenBank/DDBJ databases">
        <title>Genomic of Parafulvivirga corallium.</title>
        <authorList>
            <person name="Wang G."/>
        </authorList>
    </citation>
    <scope>NUCLEOTIDE SEQUENCE</scope>
    <source>
        <strain evidence="2">BMA10</strain>
    </source>
</reference>
<name>A0ABT8KWU3_9BACT</name>
<dbReference type="InterPro" id="IPR004360">
    <property type="entry name" value="Glyas_Fos-R_dOase_dom"/>
</dbReference>
<dbReference type="Gene3D" id="3.10.180.10">
    <property type="entry name" value="2,3-Dihydroxybiphenyl 1,2-Dioxygenase, domain 1"/>
    <property type="match status" value="1"/>
</dbReference>
<sequence length="226" mass="25966">MKIQELVLNSNKLDLQKNFYSKKLGFEIIEEFGDGFSIQTGATRLSFVNFTDQNTNYHFAFQISKEKIKVAREWLINRDISLLKETKTKSDLVMGKSLYFRDPDGNIVEFIGRSVEDRRSAFAIESVLRLSEIGLPTKDTFSLAKKLIDDYHIVPKDEEEFNHDFCWVGDDDGVLIVVKEGRHWIPTNCPSIASDFQIKIKVQGREYAFKSSKGEIENLNVVKSIV</sequence>
<dbReference type="InterPro" id="IPR037523">
    <property type="entry name" value="VOC_core"/>
</dbReference>
<dbReference type="SUPFAM" id="SSF54593">
    <property type="entry name" value="Glyoxalase/Bleomycin resistance protein/Dihydroxybiphenyl dioxygenase"/>
    <property type="match status" value="1"/>
</dbReference>
<evidence type="ECO:0000259" key="1">
    <source>
        <dbReference type="PROSITE" id="PS51819"/>
    </source>
</evidence>
<gene>
    <name evidence="2" type="ORF">QQ008_28035</name>
</gene>
<organism evidence="2 3">
    <name type="scientific">Splendidivirga corallicola</name>
    <dbReference type="NCBI Taxonomy" id="3051826"/>
    <lineage>
        <taxon>Bacteria</taxon>
        <taxon>Pseudomonadati</taxon>
        <taxon>Bacteroidota</taxon>
        <taxon>Cytophagia</taxon>
        <taxon>Cytophagales</taxon>
        <taxon>Splendidivirgaceae</taxon>
        <taxon>Splendidivirga</taxon>
    </lineage>
</organism>
<accession>A0ABT8KWU3</accession>
<dbReference type="EMBL" id="JAUJEA010000016">
    <property type="protein sequence ID" value="MDN5205266.1"/>
    <property type="molecule type" value="Genomic_DNA"/>
</dbReference>
<comment type="caution">
    <text evidence="2">The sequence shown here is derived from an EMBL/GenBank/DDBJ whole genome shotgun (WGS) entry which is preliminary data.</text>
</comment>
<keyword evidence="3" id="KW-1185">Reference proteome</keyword>
<dbReference type="Proteomes" id="UP001172082">
    <property type="component" value="Unassembled WGS sequence"/>
</dbReference>
<dbReference type="InterPro" id="IPR029068">
    <property type="entry name" value="Glyas_Bleomycin-R_OHBP_Dase"/>
</dbReference>
<feature type="domain" description="VOC" evidence="1">
    <location>
        <begin position="2"/>
        <end position="113"/>
    </location>
</feature>
<dbReference type="PROSITE" id="PS51819">
    <property type="entry name" value="VOC"/>
    <property type="match status" value="1"/>
</dbReference>